<dbReference type="RefSeq" id="XP_028356822.1">
    <property type="nucleotide sequence ID" value="XM_028501021.2"/>
</dbReference>
<organism evidence="24 25">
    <name type="scientific">Physeter macrocephalus</name>
    <name type="common">Sperm whale</name>
    <name type="synonym">Physeter catodon</name>
    <dbReference type="NCBI Taxonomy" id="9755"/>
    <lineage>
        <taxon>Eukaryota</taxon>
        <taxon>Metazoa</taxon>
        <taxon>Chordata</taxon>
        <taxon>Craniata</taxon>
        <taxon>Vertebrata</taxon>
        <taxon>Euteleostomi</taxon>
        <taxon>Mammalia</taxon>
        <taxon>Eutheria</taxon>
        <taxon>Laurasiatheria</taxon>
        <taxon>Artiodactyla</taxon>
        <taxon>Whippomorpha</taxon>
        <taxon>Cetacea</taxon>
        <taxon>Odontoceti</taxon>
        <taxon>Physeteridae</taxon>
        <taxon>Physeter</taxon>
    </lineage>
</organism>
<keyword evidence="21" id="KW-0175">Coiled coil</keyword>
<dbReference type="InterPro" id="IPR013809">
    <property type="entry name" value="ENTH"/>
</dbReference>
<dbReference type="GeneID" id="102990161"/>
<dbReference type="Gene3D" id="1.20.58.150">
    <property type="entry name" value="ANTH domain"/>
    <property type="match status" value="1"/>
</dbReference>
<dbReference type="PROSITE" id="PS50942">
    <property type="entry name" value="ENTH"/>
    <property type="match status" value="1"/>
</dbReference>
<feature type="coiled-coil region" evidence="21">
    <location>
        <begin position="321"/>
        <end position="348"/>
    </location>
</feature>
<dbReference type="GO" id="GO:0098894">
    <property type="term" value="C:extrinsic component of presynaptic endocytic zone membrane"/>
    <property type="evidence" value="ECO:0007669"/>
    <property type="project" value="TreeGrafter"/>
</dbReference>
<dbReference type="GO" id="GO:0005545">
    <property type="term" value="F:1-phosphatidylinositol binding"/>
    <property type="evidence" value="ECO:0007669"/>
    <property type="project" value="InterPro"/>
</dbReference>
<dbReference type="GO" id="GO:0005634">
    <property type="term" value="C:nucleus"/>
    <property type="evidence" value="ECO:0007669"/>
    <property type="project" value="UniProtKB-SubCell"/>
</dbReference>
<evidence type="ECO:0000256" key="12">
    <source>
        <dbReference type="ARBA" id="ARBA00022990"/>
    </source>
</evidence>
<dbReference type="GO" id="GO:0032050">
    <property type="term" value="F:clathrin heavy chain binding"/>
    <property type="evidence" value="ECO:0007669"/>
    <property type="project" value="TreeGrafter"/>
</dbReference>
<comment type="similarity">
    <text evidence="6">Belongs to the PICALM/SNAP91 family.</text>
</comment>
<evidence type="ECO:0000256" key="21">
    <source>
        <dbReference type="SAM" id="Coils"/>
    </source>
</evidence>
<evidence type="ECO:0000256" key="15">
    <source>
        <dbReference type="ARBA" id="ARBA00023176"/>
    </source>
</evidence>
<evidence type="ECO:0000256" key="13">
    <source>
        <dbReference type="ARBA" id="ARBA00023034"/>
    </source>
</evidence>
<comment type="function">
    <text evidence="18">Cytoplasmic adapter protein that plays a critical role in clathrin-mediated endocytosis which is important in processes such as internalization of cell receptors, synaptic transmission or removal of apoptotic cells. Recruits AP-2 and attaches clathrin triskelions to the cytoplasmic side of plasma membrane leading to clathrin-coated vesicles (CCVs) assembly. Furthermore, regulates clathrin-coated vesicle size and maturation by directly sensing and driving membrane curvature. In addition to binding to clathrin, mediates the endocytosis of small R-SNARES (Soluble NSF Attachment Protein REceptors) between plasma membranes and endosomes including VAMP2, VAMP3, VAMP4, VAMP7 or VAMP8. In turn, PICALM-dependent SNARE endocytosis is required for the formation and maturation of autophagic precursors. Modulates thereby autophagy and the turnover of autophagy substrates such as MAPT/TAU or amyloid precursor protein cleaved C-terminal fragment (APP-CTF).</text>
</comment>
<keyword evidence="11" id="KW-0832">Ubl conjugation</keyword>
<dbReference type="InterPro" id="IPR014712">
    <property type="entry name" value="ANTH_dom_sf"/>
</dbReference>
<dbReference type="Proteomes" id="UP000248484">
    <property type="component" value="Chromosome 16"/>
</dbReference>
<dbReference type="GO" id="GO:0072583">
    <property type="term" value="P:clathrin-dependent endocytosis"/>
    <property type="evidence" value="ECO:0007669"/>
    <property type="project" value="InterPro"/>
</dbReference>
<dbReference type="FunFam" id="1.25.40.90:FF:000001">
    <property type="entry name" value="phosphatidylinositol-binding clathrin assembly protein-like isoform X1"/>
    <property type="match status" value="1"/>
</dbReference>
<dbReference type="SUPFAM" id="SSF48464">
    <property type="entry name" value="ENTH/VHS domain"/>
    <property type="match status" value="1"/>
</dbReference>
<evidence type="ECO:0000256" key="7">
    <source>
        <dbReference type="ARBA" id="ARBA00022475"/>
    </source>
</evidence>
<evidence type="ECO:0000313" key="25">
    <source>
        <dbReference type="RefSeq" id="XP_028356822.1"/>
    </source>
</evidence>
<dbReference type="CDD" id="cd16985">
    <property type="entry name" value="ANTH_N_AP180"/>
    <property type="match status" value="1"/>
</dbReference>
<evidence type="ECO:0000256" key="1">
    <source>
        <dbReference type="ARBA" id="ARBA00004123"/>
    </source>
</evidence>
<dbReference type="GO" id="GO:0000149">
    <property type="term" value="F:SNARE binding"/>
    <property type="evidence" value="ECO:0007669"/>
    <property type="project" value="TreeGrafter"/>
</dbReference>
<feature type="region of interest" description="Disordered" evidence="22">
    <location>
        <begin position="586"/>
        <end position="608"/>
    </location>
</feature>
<evidence type="ECO:0000256" key="2">
    <source>
        <dbReference type="ARBA" id="ARBA00004132"/>
    </source>
</evidence>
<dbReference type="InterPro" id="IPR011417">
    <property type="entry name" value="ANTH_dom"/>
</dbReference>
<dbReference type="AlphaFoldDB" id="A0A455C6X7"/>
<evidence type="ECO:0000256" key="20">
    <source>
        <dbReference type="ARBA" id="ARBA00068054"/>
    </source>
</evidence>
<evidence type="ECO:0000256" key="4">
    <source>
        <dbReference type="ARBA" id="ARBA00004555"/>
    </source>
</evidence>
<dbReference type="InterPro" id="IPR045192">
    <property type="entry name" value="AP180-like"/>
</dbReference>
<dbReference type="GO" id="GO:0048268">
    <property type="term" value="P:clathrin coat assembly"/>
    <property type="evidence" value="ECO:0007669"/>
    <property type="project" value="InterPro"/>
</dbReference>
<dbReference type="GO" id="GO:0016185">
    <property type="term" value="P:synaptic vesicle budding from presynaptic endocytic zone membrane"/>
    <property type="evidence" value="ECO:0007669"/>
    <property type="project" value="TreeGrafter"/>
</dbReference>
<evidence type="ECO:0000256" key="17">
    <source>
        <dbReference type="ARBA" id="ARBA00023329"/>
    </source>
</evidence>
<reference evidence="25" key="1">
    <citation type="submission" date="2025-08" db="UniProtKB">
        <authorList>
            <consortium name="RefSeq"/>
        </authorList>
    </citation>
    <scope>IDENTIFICATION</scope>
    <source>
        <tissue evidence="25">Muscle</tissue>
    </source>
</reference>
<keyword evidence="17" id="KW-0968">Cytoplasmic vesicle</keyword>
<dbReference type="GO" id="GO:0030136">
    <property type="term" value="C:clathrin-coated vesicle"/>
    <property type="evidence" value="ECO:0007669"/>
    <property type="project" value="UniProtKB-SubCell"/>
</dbReference>
<keyword evidence="12" id="KW-0007">Acetylation</keyword>
<protein>
    <recommendedName>
        <fullName evidence="20">Phosphatidylinositol-binding clathrin assembly protein</fullName>
    </recommendedName>
</protein>
<evidence type="ECO:0000256" key="14">
    <source>
        <dbReference type="ARBA" id="ARBA00023136"/>
    </source>
</evidence>
<dbReference type="GO" id="GO:0005905">
    <property type="term" value="C:clathrin-coated pit"/>
    <property type="evidence" value="ECO:0007669"/>
    <property type="project" value="UniProtKB-SubCell"/>
</dbReference>
<accession>A0A455C6X7</accession>
<dbReference type="InterPro" id="IPR008942">
    <property type="entry name" value="ENTH_VHS"/>
</dbReference>
<dbReference type="GO" id="GO:0005794">
    <property type="term" value="C:Golgi apparatus"/>
    <property type="evidence" value="ECO:0007669"/>
    <property type="project" value="UniProtKB-SubCell"/>
</dbReference>
<sequence>MSGQSLTDRITAAQHSVTGSAVSKTVCKATTHEIMGPKKKHLDYLIQCTNEMNVNIPQLADSLFERTTNSSWVVVFKSLITTHHLMVYGNERFIQYLASRNTLFNLSNFLDKSGLQGYDMSTFIRRYSRYLNEKAVSYRQVAFDFTKVKRGADGVMRTMNTEKLLKTVPIIQNQMDALLDFNVNSNELTNGVINAAFMLLFKDAIRLFAAYNEGIINLLEKYFDMKKNQCKEGLDIYKKFLTRMTRISEFLKVAEQVGIDRGDIPDLSQAPSSLLDALEQHLASLEGKKIKDSTAASRATTLSNAVSSLASTGLSLTKVDEREKQAALEEEQARLKALKEQRLKELAKKPHTSLTTAASPVSTSAGGIMTAPAIDIFSTPSSSNSTSKLPNDLLDLQQPTFHPSVLPMSAASQVASTWGDPFSATVDAVDDAIPSLNPFLTKSSGDVHPPISSDVSTFTTRTPTHEMFVDSFCGTQAYRNTTLMCHEPSTVAGLFGGFTPSPVSQPHPSAGLNVDFESVFGSKSTNIIVDSGGFDELGGLLKPTVASQNQSLPVAKLPPNKLVSDDLDSSLANLVGNLGIGNGTTKNDVNWSQPGEKKLTGGSNWQPKVAPTTAWNAATMNGMHFPQYAPPVMAYPATTPTGMIGYGIPPQMGSVPVMTQPTLIYSQPVMRPPNPFGPVSGAQIQFM</sequence>
<gene>
    <name evidence="25" type="primary">PICALM</name>
</gene>
<evidence type="ECO:0000256" key="19">
    <source>
        <dbReference type="ARBA" id="ARBA00061829"/>
    </source>
</evidence>
<name>A0A455C6X7_PHYMC</name>
<keyword evidence="10" id="KW-0254">Endocytosis</keyword>
<comment type="subunit">
    <text evidence="19">Binds to clathrin; involves primarily the C-terminal sequences, but the full-length protein is required for full binding capacity. Binds phosphatidylinositol 4,5- bisphosphate. Interacts with PIMREG; this interaction may change the subcellular location into the nucleus. Interacts with AP2A1 (via its alpha-appendage domain). Interacts (via N-terminus) with VAMP2; VAMP3; VAMP7 and VAMP8 (Via N-terminus). Interacts with LC3/MAP1LC3A.</text>
</comment>
<evidence type="ECO:0000256" key="16">
    <source>
        <dbReference type="ARBA" id="ARBA00023242"/>
    </source>
</evidence>
<evidence type="ECO:0000259" key="23">
    <source>
        <dbReference type="PROSITE" id="PS50942"/>
    </source>
</evidence>
<evidence type="ECO:0000256" key="22">
    <source>
        <dbReference type="SAM" id="MobiDB-lite"/>
    </source>
</evidence>
<dbReference type="SMART" id="SM00273">
    <property type="entry name" value="ENTH"/>
    <property type="match status" value="1"/>
</dbReference>
<evidence type="ECO:0000256" key="3">
    <source>
        <dbReference type="ARBA" id="ARBA00004236"/>
    </source>
</evidence>
<dbReference type="CTD" id="8301"/>
<keyword evidence="9" id="KW-0597">Phosphoprotein</keyword>
<dbReference type="Gene3D" id="1.25.40.90">
    <property type="match status" value="1"/>
</dbReference>
<evidence type="ECO:0000256" key="6">
    <source>
        <dbReference type="ARBA" id="ARBA00008011"/>
    </source>
</evidence>
<keyword evidence="16" id="KW-0539">Nucleus</keyword>
<evidence type="ECO:0000256" key="9">
    <source>
        <dbReference type="ARBA" id="ARBA00022553"/>
    </source>
</evidence>
<dbReference type="GO" id="GO:0005546">
    <property type="term" value="F:phosphatidylinositol-4,5-bisphosphate binding"/>
    <property type="evidence" value="ECO:0007669"/>
    <property type="project" value="TreeGrafter"/>
</dbReference>
<dbReference type="PANTHER" id="PTHR22951:SF16">
    <property type="entry name" value="PHOSPHATIDYLINOSITOL-BINDING CLATHRIN ASSEMBLY PROTEIN"/>
    <property type="match status" value="1"/>
</dbReference>
<keyword evidence="14" id="KW-0472">Membrane</keyword>
<evidence type="ECO:0000256" key="5">
    <source>
        <dbReference type="ARBA" id="ARBA00004600"/>
    </source>
</evidence>
<dbReference type="PANTHER" id="PTHR22951">
    <property type="entry name" value="CLATHRIN ASSEMBLY PROTEIN"/>
    <property type="match status" value="1"/>
</dbReference>
<evidence type="ECO:0000256" key="10">
    <source>
        <dbReference type="ARBA" id="ARBA00022583"/>
    </source>
</evidence>
<keyword evidence="24" id="KW-1185">Reference proteome</keyword>
<comment type="subcellular location">
    <subcellularLocation>
        <location evidence="3">Cell membrane</location>
    </subcellularLocation>
    <subcellularLocation>
        <location evidence="2">Cytoplasmic vesicle</location>
        <location evidence="2">Clathrin-coated vesicle</location>
    </subcellularLocation>
    <subcellularLocation>
        <location evidence="4">Golgi apparatus</location>
    </subcellularLocation>
    <subcellularLocation>
        <location evidence="5">Membrane</location>
        <location evidence="5">Clathrin-coated pit</location>
    </subcellularLocation>
    <subcellularLocation>
        <location evidence="1">Nucleus</location>
    </subcellularLocation>
</comment>
<dbReference type="SUPFAM" id="SSF89009">
    <property type="entry name" value="GAT-like domain"/>
    <property type="match status" value="1"/>
</dbReference>
<evidence type="ECO:0000256" key="18">
    <source>
        <dbReference type="ARBA" id="ARBA00055144"/>
    </source>
</evidence>
<keyword evidence="7" id="KW-1003">Cell membrane</keyword>
<evidence type="ECO:0000313" key="24">
    <source>
        <dbReference type="Proteomes" id="UP000248484"/>
    </source>
</evidence>
<evidence type="ECO:0000256" key="8">
    <source>
        <dbReference type="ARBA" id="ARBA00022499"/>
    </source>
</evidence>
<keyword evidence="8" id="KW-1017">Isopeptide bond</keyword>
<proteinExistence type="inferred from homology"/>
<keyword evidence="13" id="KW-0333">Golgi apparatus</keyword>
<dbReference type="GO" id="GO:0008021">
    <property type="term" value="C:synaptic vesicle"/>
    <property type="evidence" value="ECO:0007669"/>
    <property type="project" value="TreeGrafter"/>
</dbReference>
<evidence type="ECO:0000256" key="11">
    <source>
        <dbReference type="ARBA" id="ARBA00022843"/>
    </source>
</evidence>
<dbReference type="FunFam" id="1.20.58.150:FF:000001">
    <property type="entry name" value="phosphatidylinositol-binding clathrin assembly protein-like isoform X1"/>
    <property type="match status" value="1"/>
</dbReference>
<keyword evidence="15" id="KW-0168">Coated pit</keyword>
<dbReference type="Pfam" id="PF07651">
    <property type="entry name" value="ANTH"/>
    <property type="match status" value="1"/>
</dbReference>
<feature type="domain" description="ENTH" evidence="23">
    <location>
        <begin position="14"/>
        <end position="145"/>
    </location>
</feature>